<keyword evidence="4" id="KW-1133">Transmembrane helix</keyword>
<dbReference type="InterPro" id="IPR036396">
    <property type="entry name" value="Cyt_P450_sf"/>
</dbReference>
<dbReference type="Gene3D" id="3.40.50.720">
    <property type="entry name" value="NAD(P)-binding Rossmann-like Domain"/>
    <property type="match status" value="1"/>
</dbReference>
<feature type="region of interest" description="Disordered" evidence="6">
    <location>
        <begin position="243"/>
        <end position="287"/>
    </location>
</feature>
<dbReference type="HOGENOM" id="CLU_186328_1_0_1"/>
<keyword evidence="2" id="KW-0812">Transmembrane</keyword>
<dbReference type="SUPFAM" id="SSF51735">
    <property type="entry name" value="NAD(P)-binding Rossmann-fold domains"/>
    <property type="match status" value="1"/>
</dbReference>
<evidence type="ECO:0000256" key="4">
    <source>
        <dbReference type="ARBA" id="ARBA00022989"/>
    </source>
</evidence>
<sequence length="571" mass="61761">MGKRRAKKVANWPALKNRSLRELVFREGVPNGDSDWVEPGGDDRGVRGGGGSSSWCQPKRGEWRPAEERADEGDGRVDASGKGGKRRLTLSPATFVSACTATEDEGGWIHASAAPVSSAATAPGGVGTAVTMALTRRTTGERGGGWSARRASVAADRRRVRELFLPLINACREYETRRREENKETMLEHSYVDTLLDTNLPDDGNHVLADDEIIKLCSEFLNTGTDTTSTALQCIMAKMEGGGNDRGVRGGRGSSSWCQPKRGEWRPAEERADEGDGRVDASGKGGKRRLTLSPATFVSACTATEDEGGWIHASAAPVSSAATAPGGVGTAVTMALTRRTTGERGGGWSARRASVAADRRRVRELFLPLINACREYETRRREENKETMLEHSYVDTLLDTNLPDDGNHVLADDEIIKLCSEFLNTGTDTTSTALQCIMAKMEGGHRDEVEFAESSYSGFYIVKHTLIVPARATITRVGCSISLGMELAGVAERFHSRTVLITGATGFIAKLLVEKILRLQPGVKRLYLLVRAADQVSANRRVESETQSKEGFAPSRFGFMHGISTAVAGIR</sequence>
<dbReference type="PANTHER" id="PTHR24298:SF800">
    <property type="entry name" value="CYTOCHROME P450 89A2-RELATED"/>
    <property type="match status" value="1"/>
</dbReference>
<dbReference type="SUPFAM" id="SSF48264">
    <property type="entry name" value="Cytochrome P450"/>
    <property type="match status" value="2"/>
</dbReference>
<evidence type="ECO:0000256" key="1">
    <source>
        <dbReference type="ARBA" id="ARBA00004167"/>
    </source>
</evidence>
<feature type="compositionally biased region" description="Basic and acidic residues" evidence="6">
    <location>
        <begin position="261"/>
        <end position="281"/>
    </location>
</feature>
<dbReference type="Gene3D" id="1.10.630.10">
    <property type="entry name" value="Cytochrome P450"/>
    <property type="match status" value="2"/>
</dbReference>
<proteinExistence type="predicted"/>
<dbReference type="EMBL" id="CM000144">
    <property type="protein sequence ID" value="EEE67032.1"/>
    <property type="molecule type" value="Genomic_DNA"/>
</dbReference>
<evidence type="ECO:0000259" key="7">
    <source>
        <dbReference type="Pfam" id="PF07993"/>
    </source>
</evidence>
<dbReference type="InterPro" id="IPR013120">
    <property type="entry name" value="FAR_NAD-bd"/>
</dbReference>
<protein>
    <recommendedName>
        <fullName evidence="7">Thioester reductase (TE) domain-containing protein</fullName>
    </recommendedName>
</protein>
<keyword evidence="5" id="KW-0472">Membrane</keyword>
<dbReference type="GO" id="GO:0016705">
    <property type="term" value="F:oxidoreductase activity, acting on paired donors, with incorporation or reduction of molecular oxygen"/>
    <property type="evidence" value="ECO:0007669"/>
    <property type="project" value="InterPro"/>
</dbReference>
<comment type="subcellular location">
    <subcellularLocation>
        <location evidence="1">Membrane</location>
        <topology evidence="1">Single-pass membrane protein</topology>
    </subcellularLocation>
</comment>
<dbReference type="Proteomes" id="UP000007752">
    <property type="component" value="Chromosome 7"/>
</dbReference>
<dbReference type="AlphaFoldDB" id="B9FWU5"/>
<gene>
    <name evidence="8" type="ORF">OsJ_23968</name>
</gene>
<evidence type="ECO:0000313" key="8">
    <source>
        <dbReference type="EMBL" id="EEE67032.1"/>
    </source>
</evidence>
<organism evidence="8">
    <name type="scientific">Oryza sativa subsp. japonica</name>
    <name type="common">Rice</name>
    <dbReference type="NCBI Taxonomy" id="39947"/>
    <lineage>
        <taxon>Eukaryota</taxon>
        <taxon>Viridiplantae</taxon>
        <taxon>Streptophyta</taxon>
        <taxon>Embryophyta</taxon>
        <taxon>Tracheophyta</taxon>
        <taxon>Spermatophyta</taxon>
        <taxon>Magnoliopsida</taxon>
        <taxon>Liliopsida</taxon>
        <taxon>Poales</taxon>
        <taxon>Poaceae</taxon>
        <taxon>BOP clade</taxon>
        <taxon>Oryzoideae</taxon>
        <taxon>Oryzeae</taxon>
        <taxon>Oryzinae</taxon>
        <taxon>Oryza</taxon>
        <taxon>Oryza sativa</taxon>
    </lineage>
</organism>
<dbReference type="GO" id="GO:0004497">
    <property type="term" value="F:monooxygenase activity"/>
    <property type="evidence" value="ECO:0007669"/>
    <property type="project" value="InterPro"/>
</dbReference>
<dbReference type="InterPro" id="IPR036291">
    <property type="entry name" value="NAD(P)-bd_dom_sf"/>
</dbReference>
<dbReference type="GO" id="GO:0005506">
    <property type="term" value="F:iron ion binding"/>
    <property type="evidence" value="ECO:0007669"/>
    <property type="project" value="InterPro"/>
</dbReference>
<evidence type="ECO:0000256" key="6">
    <source>
        <dbReference type="SAM" id="MobiDB-lite"/>
    </source>
</evidence>
<feature type="region of interest" description="Disordered" evidence="6">
    <location>
        <begin position="27"/>
        <end position="86"/>
    </location>
</feature>
<dbReference type="GO" id="GO:0020037">
    <property type="term" value="F:heme binding"/>
    <property type="evidence" value="ECO:0007669"/>
    <property type="project" value="InterPro"/>
</dbReference>
<name>B9FWU5_ORYSJ</name>
<reference evidence="8" key="1">
    <citation type="journal article" date="2005" name="PLoS Biol.">
        <title>The genomes of Oryza sativa: a history of duplications.</title>
        <authorList>
            <person name="Yu J."/>
            <person name="Wang J."/>
            <person name="Lin W."/>
            <person name="Li S."/>
            <person name="Li H."/>
            <person name="Zhou J."/>
            <person name="Ni P."/>
            <person name="Dong W."/>
            <person name="Hu S."/>
            <person name="Zeng C."/>
            <person name="Zhang J."/>
            <person name="Zhang Y."/>
            <person name="Li R."/>
            <person name="Xu Z."/>
            <person name="Li S."/>
            <person name="Li X."/>
            <person name="Zheng H."/>
            <person name="Cong L."/>
            <person name="Lin L."/>
            <person name="Yin J."/>
            <person name="Geng J."/>
            <person name="Li G."/>
            <person name="Shi J."/>
            <person name="Liu J."/>
            <person name="Lv H."/>
            <person name="Li J."/>
            <person name="Wang J."/>
            <person name="Deng Y."/>
            <person name="Ran L."/>
            <person name="Shi X."/>
            <person name="Wang X."/>
            <person name="Wu Q."/>
            <person name="Li C."/>
            <person name="Ren X."/>
            <person name="Wang J."/>
            <person name="Wang X."/>
            <person name="Li D."/>
            <person name="Liu D."/>
            <person name="Zhang X."/>
            <person name="Ji Z."/>
            <person name="Zhao W."/>
            <person name="Sun Y."/>
            <person name="Zhang Z."/>
            <person name="Bao J."/>
            <person name="Han Y."/>
            <person name="Dong L."/>
            <person name="Ji J."/>
            <person name="Chen P."/>
            <person name="Wu S."/>
            <person name="Liu J."/>
            <person name="Xiao Y."/>
            <person name="Bu D."/>
            <person name="Tan J."/>
            <person name="Yang L."/>
            <person name="Ye C."/>
            <person name="Zhang J."/>
            <person name="Xu J."/>
            <person name="Zhou Y."/>
            <person name="Yu Y."/>
            <person name="Zhang B."/>
            <person name="Zhuang S."/>
            <person name="Wei H."/>
            <person name="Liu B."/>
            <person name="Lei M."/>
            <person name="Yu H."/>
            <person name="Li Y."/>
            <person name="Xu H."/>
            <person name="Wei S."/>
            <person name="He X."/>
            <person name="Fang L."/>
            <person name="Zhang Z."/>
            <person name="Zhang Y."/>
            <person name="Huang X."/>
            <person name="Su Z."/>
            <person name="Tong W."/>
            <person name="Li J."/>
            <person name="Tong Z."/>
            <person name="Li S."/>
            <person name="Ye J."/>
            <person name="Wang L."/>
            <person name="Fang L."/>
            <person name="Lei T."/>
            <person name="Chen C."/>
            <person name="Chen H."/>
            <person name="Xu Z."/>
            <person name="Li H."/>
            <person name="Huang H."/>
            <person name="Zhang F."/>
            <person name="Xu H."/>
            <person name="Li N."/>
            <person name="Zhao C."/>
            <person name="Li S."/>
            <person name="Dong L."/>
            <person name="Huang Y."/>
            <person name="Li L."/>
            <person name="Xi Y."/>
            <person name="Qi Q."/>
            <person name="Li W."/>
            <person name="Zhang B."/>
            <person name="Hu W."/>
            <person name="Zhang Y."/>
            <person name="Tian X."/>
            <person name="Jiao Y."/>
            <person name="Liang X."/>
            <person name="Jin J."/>
            <person name="Gao L."/>
            <person name="Zheng W."/>
            <person name="Hao B."/>
            <person name="Liu S."/>
            <person name="Wang W."/>
            <person name="Yuan L."/>
            <person name="Cao M."/>
            <person name="McDermott J."/>
            <person name="Samudrala R."/>
            <person name="Wang J."/>
            <person name="Wong G.K."/>
            <person name="Yang H."/>
        </authorList>
    </citation>
    <scope>NUCLEOTIDE SEQUENCE [LARGE SCALE GENOMIC DNA]</scope>
</reference>
<feature type="domain" description="Thioester reductase (TE)" evidence="7">
    <location>
        <begin position="501"/>
        <end position="553"/>
    </location>
</feature>
<evidence type="ECO:0000256" key="5">
    <source>
        <dbReference type="ARBA" id="ARBA00023136"/>
    </source>
</evidence>
<accession>B9FWU5</accession>
<dbReference type="InterPro" id="IPR051103">
    <property type="entry name" value="Plant_metabolite_P450s"/>
</dbReference>
<feature type="compositionally biased region" description="Gly residues" evidence="6">
    <location>
        <begin position="243"/>
        <end position="253"/>
    </location>
</feature>
<feature type="compositionally biased region" description="Basic and acidic residues" evidence="6">
    <location>
        <begin position="59"/>
        <end position="79"/>
    </location>
</feature>
<reference evidence="8" key="2">
    <citation type="submission" date="2008-12" db="EMBL/GenBank/DDBJ databases">
        <title>Improved gene annotation of the rice (Oryza sativa) genomes.</title>
        <authorList>
            <person name="Wang J."/>
            <person name="Li R."/>
            <person name="Fan W."/>
            <person name="Huang Q."/>
            <person name="Zhang J."/>
            <person name="Zhou Y."/>
            <person name="Hu Y."/>
            <person name="Zi S."/>
            <person name="Li J."/>
            <person name="Ni P."/>
            <person name="Zheng H."/>
            <person name="Zhang Y."/>
            <person name="Zhao M."/>
            <person name="Hao Q."/>
            <person name="McDermott J."/>
            <person name="Samudrala R."/>
            <person name="Kristiansen K."/>
            <person name="Wong G.K.-S."/>
        </authorList>
    </citation>
    <scope>NUCLEOTIDE SEQUENCE</scope>
</reference>
<dbReference type="Pfam" id="PF07993">
    <property type="entry name" value="NAD_binding_4"/>
    <property type="match status" value="1"/>
</dbReference>
<dbReference type="GO" id="GO:0016020">
    <property type="term" value="C:membrane"/>
    <property type="evidence" value="ECO:0007669"/>
    <property type="project" value="UniProtKB-SubCell"/>
</dbReference>
<dbReference type="PANTHER" id="PTHR24298">
    <property type="entry name" value="FLAVONOID 3'-MONOOXYGENASE-RELATED"/>
    <property type="match status" value="1"/>
</dbReference>
<evidence type="ECO:0000256" key="2">
    <source>
        <dbReference type="ARBA" id="ARBA00022692"/>
    </source>
</evidence>
<evidence type="ECO:0000256" key="3">
    <source>
        <dbReference type="ARBA" id="ARBA00022723"/>
    </source>
</evidence>
<keyword evidence="3" id="KW-0479">Metal-binding</keyword>